<gene>
    <name evidence="9" type="ORF">ACFO8M_00250</name>
</gene>
<feature type="transmembrane region" description="Helical" evidence="8">
    <location>
        <begin position="192"/>
        <end position="212"/>
    </location>
</feature>
<proteinExistence type="inferred from homology"/>
<sequence length="242" mass="24248">MIDPLTLALVGIVVAIGSVSQRITGIGIALISTPVLSLVFGPATAVPLSNIAALMLNLTILAGAIRLVDWRRAVTIAATAAIVIVPVARGLRDVDQALVQVTIGIIVLAAIALTYWLRGSRRPMRDTTLARISAGAAAGAFGVAAGLSGPPLAVYAAGTAWRGPTFVPTVQAASAVTNVIAIAAAPRVEVPFSVWVGILAAVGAGAVLGSVLAPRVHARHVENAALLLAAGGAVTVIAVAVH</sequence>
<feature type="transmembrane region" description="Helical" evidence="8">
    <location>
        <begin position="97"/>
        <end position="117"/>
    </location>
</feature>
<feature type="transmembrane region" description="Helical" evidence="8">
    <location>
        <begin position="72"/>
        <end position="91"/>
    </location>
</feature>
<name>A0ABV7PUT9_9ACTN</name>
<protein>
    <recommendedName>
        <fullName evidence="8">Probable membrane transporter protein</fullName>
    </recommendedName>
</protein>
<evidence type="ECO:0000256" key="2">
    <source>
        <dbReference type="ARBA" id="ARBA00009142"/>
    </source>
</evidence>
<feature type="transmembrane region" description="Helical" evidence="8">
    <location>
        <begin position="129"/>
        <end position="147"/>
    </location>
</feature>
<comment type="similarity">
    <text evidence="2 8">Belongs to the 4-toluene sulfonate uptake permease (TSUP) (TC 2.A.102) family.</text>
</comment>
<feature type="transmembrane region" description="Helical" evidence="8">
    <location>
        <begin position="224"/>
        <end position="241"/>
    </location>
</feature>
<evidence type="ECO:0000256" key="5">
    <source>
        <dbReference type="ARBA" id="ARBA00022692"/>
    </source>
</evidence>
<evidence type="ECO:0000256" key="4">
    <source>
        <dbReference type="ARBA" id="ARBA00022475"/>
    </source>
</evidence>
<evidence type="ECO:0000256" key="3">
    <source>
        <dbReference type="ARBA" id="ARBA00022448"/>
    </source>
</evidence>
<comment type="subcellular location">
    <subcellularLocation>
        <location evidence="1 8">Cell membrane</location>
        <topology evidence="1 8">Multi-pass membrane protein</topology>
    </subcellularLocation>
</comment>
<evidence type="ECO:0000256" key="6">
    <source>
        <dbReference type="ARBA" id="ARBA00022989"/>
    </source>
</evidence>
<dbReference type="InterPro" id="IPR002781">
    <property type="entry name" value="TM_pro_TauE-like"/>
</dbReference>
<keyword evidence="5 8" id="KW-0812">Transmembrane</keyword>
<dbReference type="Pfam" id="PF01925">
    <property type="entry name" value="TauE"/>
    <property type="match status" value="1"/>
</dbReference>
<dbReference type="PANTHER" id="PTHR30269:SF37">
    <property type="entry name" value="MEMBRANE TRANSPORTER PROTEIN"/>
    <property type="match status" value="1"/>
</dbReference>
<keyword evidence="7 8" id="KW-0472">Membrane</keyword>
<keyword evidence="6 8" id="KW-1133">Transmembrane helix</keyword>
<evidence type="ECO:0000256" key="7">
    <source>
        <dbReference type="ARBA" id="ARBA00023136"/>
    </source>
</evidence>
<keyword evidence="10" id="KW-1185">Reference proteome</keyword>
<dbReference type="Proteomes" id="UP001595712">
    <property type="component" value="Unassembled WGS sequence"/>
</dbReference>
<evidence type="ECO:0000313" key="10">
    <source>
        <dbReference type="Proteomes" id="UP001595712"/>
    </source>
</evidence>
<accession>A0ABV7PUT9</accession>
<dbReference type="PANTHER" id="PTHR30269">
    <property type="entry name" value="TRANSMEMBRANE PROTEIN YFCA"/>
    <property type="match status" value="1"/>
</dbReference>
<comment type="caution">
    <text evidence="9">The sequence shown here is derived from an EMBL/GenBank/DDBJ whole genome shotgun (WGS) entry which is preliminary data.</text>
</comment>
<dbReference type="InterPro" id="IPR052017">
    <property type="entry name" value="TSUP"/>
</dbReference>
<evidence type="ECO:0000313" key="9">
    <source>
        <dbReference type="EMBL" id="MFC3490923.1"/>
    </source>
</evidence>
<keyword evidence="3" id="KW-0813">Transport</keyword>
<evidence type="ECO:0000256" key="1">
    <source>
        <dbReference type="ARBA" id="ARBA00004651"/>
    </source>
</evidence>
<dbReference type="EMBL" id="JBHRWO010000002">
    <property type="protein sequence ID" value="MFC3490923.1"/>
    <property type="molecule type" value="Genomic_DNA"/>
</dbReference>
<keyword evidence="4 8" id="KW-1003">Cell membrane</keyword>
<dbReference type="RefSeq" id="WP_387968897.1">
    <property type="nucleotide sequence ID" value="NZ_JBHRWO010000002.1"/>
</dbReference>
<organism evidence="9 10">
    <name type="scientific">Glycomyces rhizosphaerae</name>
    <dbReference type="NCBI Taxonomy" id="2054422"/>
    <lineage>
        <taxon>Bacteria</taxon>
        <taxon>Bacillati</taxon>
        <taxon>Actinomycetota</taxon>
        <taxon>Actinomycetes</taxon>
        <taxon>Glycomycetales</taxon>
        <taxon>Glycomycetaceae</taxon>
        <taxon>Glycomyces</taxon>
    </lineage>
</organism>
<reference evidence="10" key="1">
    <citation type="journal article" date="2019" name="Int. J. Syst. Evol. Microbiol.">
        <title>The Global Catalogue of Microorganisms (GCM) 10K type strain sequencing project: providing services to taxonomists for standard genome sequencing and annotation.</title>
        <authorList>
            <consortium name="The Broad Institute Genomics Platform"/>
            <consortium name="The Broad Institute Genome Sequencing Center for Infectious Disease"/>
            <person name="Wu L."/>
            <person name="Ma J."/>
        </authorList>
    </citation>
    <scope>NUCLEOTIDE SEQUENCE [LARGE SCALE GENOMIC DNA]</scope>
    <source>
        <strain evidence="10">CGMCC 4.7396</strain>
    </source>
</reference>
<feature type="transmembrane region" description="Helical" evidence="8">
    <location>
        <begin position="45"/>
        <end position="65"/>
    </location>
</feature>
<evidence type="ECO:0000256" key="8">
    <source>
        <dbReference type="RuleBase" id="RU363041"/>
    </source>
</evidence>